<dbReference type="EMBL" id="JBHTBL010000031">
    <property type="protein sequence ID" value="MFC7326054.1"/>
    <property type="molecule type" value="Genomic_DNA"/>
</dbReference>
<evidence type="ECO:0000313" key="2">
    <source>
        <dbReference type="Proteomes" id="UP001596545"/>
    </source>
</evidence>
<evidence type="ECO:0000313" key="1">
    <source>
        <dbReference type="EMBL" id="MFC7326054.1"/>
    </source>
</evidence>
<dbReference type="AlphaFoldDB" id="A0ABD6ARS2"/>
<organism evidence="1 2">
    <name type="scientific">Halorubrum rutilum</name>
    <dbReference type="NCBI Taxonomy" id="1364933"/>
    <lineage>
        <taxon>Archaea</taxon>
        <taxon>Methanobacteriati</taxon>
        <taxon>Methanobacteriota</taxon>
        <taxon>Stenosarchaea group</taxon>
        <taxon>Halobacteria</taxon>
        <taxon>Halobacteriales</taxon>
        <taxon>Haloferacaceae</taxon>
        <taxon>Halorubrum</taxon>
    </lineage>
</organism>
<protein>
    <recommendedName>
        <fullName evidence="3">Secreted protein</fullName>
    </recommendedName>
</protein>
<gene>
    <name evidence="1" type="ORF">ACFQMF_15975</name>
</gene>
<name>A0ABD6ARS2_9EURY</name>
<evidence type="ECO:0008006" key="3">
    <source>
        <dbReference type="Google" id="ProtNLM"/>
    </source>
</evidence>
<reference evidence="1 2" key="1">
    <citation type="journal article" date="2019" name="Int. J. Syst. Evol. Microbiol.">
        <title>The Global Catalogue of Microorganisms (GCM) 10K type strain sequencing project: providing services to taxonomists for standard genome sequencing and annotation.</title>
        <authorList>
            <consortium name="The Broad Institute Genomics Platform"/>
            <consortium name="The Broad Institute Genome Sequencing Center for Infectious Disease"/>
            <person name="Wu L."/>
            <person name="Ma J."/>
        </authorList>
    </citation>
    <scope>NUCLEOTIDE SEQUENCE [LARGE SCALE GENOMIC DNA]</scope>
    <source>
        <strain evidence="1 2">CGMCC 1.12554</strain>
    </source>
</reference>
<keyword evidence="2" id="KW-1185">Reference proteome</keyword>
<comment type="caution">
    <text evidence="1">The sequence shown here is derived from an EMBL/GenBank/DDBJ whole genome shotgun (WGS) entry which is preliminary data.</text>
</comment>
<dbReference type="Proteomes" id="UP001596545">
    <property type="component" value="Unassembled WGS sequence"/>
</dbReference>
<proteinExistence type="predicted"/>
<accession>A0ABD6ARS2</accession>
<sequence length="60" mass="6055">MNRIVTLLMAVAAVVVLTGTAAASGSSGPGVEVVPVLEELISFFEGLLDVFSQFGSNTAA</sequence>
<dbReference type="RefSeq" id="WP_256410094.1">
    <property type="nucleotide sequence ID" value="NZ_JANHDN010000010.1"/>
</dbReference>